<evidence type="ECO:0000256" key="10">
    <source>
        <dbReference type="ARBA" id="ARBA00023242"/>
    </source>
</evidence>
<evidence type="ECO:0000256" key="1">
    <source>
        <dbReference type="ARBA" id="ARBA00004123"/>
    </source>
</evidence>
<reference evidence="15" key="4">
    <citation type="submission" date="2025-09" db="UniProtKB">
        <authorList>
            <consortium name="Ensembl"/>
        </authorList>
    </citation>
    <scope>IDENTIFICATION</scope>
</reference>
<dbReference type="GO" id="GO:0006303">
    <property type="term" value="P:double-strand break repair via nonhomologous end joining"/>
    <property type="evidence" value="ECO:0007669"/>
    <property type="project" value="TreeGrafter"/>
</dbReference>
<comment type="similarity">
    <text evidence="2">Belongs to the DNA repair metallo-beta-lactamase (DRMBL) family.</text>
</comment>
<evidence type="ECO:0000313" key="16">
    <source>
        <dbReference type="Proteomes" id="UP000265140"/>
    </source>
</evidence>
<feature type="region of interest" description="Disordered" evidence="13">
    <location>
        <begin position="405"/>
        <end position="448"/>
    </location>
</feature>
<evidence type="ECO:0000256" key="7">
    <source>
        <dbReference type="ARBA" id="ARBA00022839"/>
    </source>
</evidence>
<evidence type="ECO:0000256" key="9">
    <source>
        <dbReference type="ARBA" id="ARBA00023204"/>
    </source>
</evidence>
<evidence type="ECO:0000256" key="8">
    <source>
        <dbReference type="ARBA" id="ARBA00023172"/>
    </source>
</evidence>
<dbReference type="FunFam" id="3.40.50.12650:FF:000002">
    <property type="entry name" value="DNA cross-link repair 1C"/>
    <property type="match status" value="1"/>
</dbReference>
<keyword evidence="8" id="KW-0233">DNA recombination</keyword>
<dbReference type="GO" id="GO:0003684">
    <property type="term" value="F:damaged DNA binding"/>
    <property type="evidence" value="ECO:0007669"/>
    <property type="project" value="TreeGrafter"/>
</dbReference>
<gene>
    <name evidence="15" type="primary">DCLRE1C</name>
</gene>
<reference evidence="15" key="3">
    <citation type="submission" date="2025-08" db="UniProtKB">
        <authorList>
            <consortium name="Ensembl"/>
        </authorList>
    </citation>
    <scope>IDENTIFICATION</scope>
</reference>
<dbReference type="STRING" id="8010.ENSELUP00000010301"/>
<feature type="domain" description="DNA repair metallo-beta-lactamase" evidence="14">
    <location>
        <begin position="239"/>
        <end position="343"/>
    </location>
</feature>
<keyword evidence="10" id="KW-0539">Nucleus</keyword>
<dbReference type="GO" id="GO:0006310">
    <property type="term" value="P:DNA recombination"/>
    <property type="evidence" value="ECO:0007669"/>
    <property type="project" value="UniProtKB-KW"/>
</dbReference>
<accession>A0A3P8Y0U6</accession>
<dbReference type="Ensembl" id="ENSELUT00000002364.3">
    <property type="protein sequence ID" value="ENSELUP00000010301.3"/>
    <property type="gene ID" value="ENSELUG00000010799.3"/>
</dbReference>
<keyword evidence="16" id="KW-1185">Reference proteome</keyword>
<proteinExistence type="inferred from homology"/>
<dbReference type="Pfam" id="PF07522">
    <property type="entry name" value="DRMBL"/>
    <property type="match status" value="1"/>
</dbReference>
<dbReference type="Bgee" id="ENSELUG00000010799">
    <property type="expression patterns" value="Expressed in camera-type eye and 14 other cell types or tissues"/>
</dbReference>
<dbReference type="SUPFAM" id="SSF56281">
    <property type="entry name" value="Metallo-hydrolase/oxidoreductase"/>
    <property type="match status" value="1"/>
</dbReference>
<dbReference type="InterPro" id="IPR011084">
    <property type="entry name" value="DRMBL"/>
</dbReference>
<evidence type="ECO:0000256" key="3">
    <source>
        <dbReference type="ARBA" id="ARBA00022722"/>
    </source>
</evidence>
<dbReference type="GeneTree" id="ENSGT00940000157779"/>
<organism evidence="15 16">
    <name type="scientific">Esox lucius</name>
    <name type="common">Northern pike</name>
    <dbReference type="NCBI Taxonomy" id="8010"/>
    <lineage>
        <taxon>Eukaryota</taxon>
        <taxon>Metazoa</taxon>
        <taxon>Chordata</taxon>
        <taxon>Craniata</taxon>
        <taxon>Vertebrata</taxon>
        <taxon>Euteleostomi</taxon>
        <taxon>Actinopterygii</taxon>
        <taxon>Neopterygii</taxon>
        <taxon>Teleostei</taxon>
        <taxon>Protacanthopterygii</taxon>
        <taxon>Esociformes</taxon>
        <taxon>Esocidae</taxon>
        <taxon>Esox</taxon>
    </lineage>
</organism>
<keyword evidence="9" id="KW-0234">DNA repair</keyword>
<name>A0A3P8Y0U6_ESOLU</name>
<dbReference type="GO" id="GO:0036297">
    <property type="term" value="P:interstrand cross-link repair"/>
    <property type="evidence" value="ECO:0007669"/>
    <property type="project" value="TreeGrafter"/>
</dbReference>
<evidence type="ECO:0000256" key="4">
    <source>
        <dbReference type="ARBA" id="ARBA00022759"/>
    </source>
</evidence>
<keyword evidence="3" id="KW-0540">Nuclease</keyword>
<dbReference type="AlphaFoldDB" id="A0A3P8Y0U6"/>
<dbReference type="Gene3D" id="3.60.15.10">
    <property type="entry name" value="Ribonuclease Z/Hydroxyacylglutathione hydrolase-like"/>
    <property type="match status" value="1"/>
</dbReference>
<evidence type="ECO:0000256" key="11">
    <source>
        <dbReference type="ARBA" id="ARBA00039759"/>
    </source>
</evidence>
<dbReference type="GO" id="GO:0000723">
    <property type="term" value="P:telomere maintenance"/>
    <property type="evidence" value="ECO:0007669"/>
    <property type="project" value="TreeGrafter"/>
</dbReference>
<dbReference type="Gene3D" id="3.40.50.12650">
    <property type="match status" value="1"/>
</dbReference>
<dbReference type="FunFam" id="3.60.15.10:FF:000018">
    <property type="entry name" value="DNA cross-link repair 1C"/>
    <property type="match status" value="1"/>
</dbReference>
<comment type="subcellular location">
    <subcellularLocation>
        <location evidence="1">Nucleus</location>
    </subcellularLocation>
</comment>
<dbReference type="PANTHER" id="PTHR23240">
    <property type="entry name" value="DNA CROSS-LINK REPAIR PROTEIN PSO2/SNM1-RELATED"/>
    <property type="match status" value="1"/>
</dbReference>
<keyword evidence="6" id="KW-0378">Hydrolase</keyword>
<evidence type="ECO:0000313" key="15">
    <source>
        <dbReference type="Ensembl" id="ENSELUP00000010301.3"/>
    </source>
</evidence>
<dbReference type="CDD" id="cd16297">
    <property type="entry name" value="artemis-SNM1C-like_MBL-fold"/>
    <property type="match status" value="1"/>
</dbReference>
<sequence>MSSFAGRMKEYPNISLDRFDRENLHARAYFLSHCHKDHMKGLKGPLLKRKLKFSLTVKLYCSFVTKELLLSNPKYGFWEDHIVALELESPTQISLIDEASGEKEEVVVSLLPAGHCPGSVMFLVEGAQGTVLYTGDFRLAEGDASRIDLLHSGSRVKDIRSVYLDSTFYDPRYYQIPSREACLSGIRGLVQDWLSKSAYHVVWLNCKAAYGYEYLFTNLGEEFHTQIHVNSLDMFKKMPEILSHVTTERATQIHACRHPKDEEFMRGTRLPCGMWASDGTPLKIISIKPSTIWFGERTQKTNVIVRTGASSYRACFSFHSSYSEIRDFLSYLQPINIYPSVIPIGRTHADVTELSDGLFEQADLAPVRKRLMIQEIPLTNLPHPPVDLVHLPLTPISTADYLDCTESNDEEDEEDEEDSDLGKEEEEGERVEKKREGMEGSDSVSSPCWEEFFTTEILTDSQNNSQNSQPPTCSHTIPSIPISAGLGLNQADTMLIQSEDICQGDATIETGWKESASHTPQTEPVNLSESQMSSDFEVPSTPDSHPPGPDDLLVLYRSLAAGENVELTKLDTNRLIHQ</sequence>
<dbReference type="GO" id="GO:0005634">
    <property type="term" value="C:nucleus"/>
    <property type="evidence" value="ECO:0007669"/>
    <property type="project" value="UniProtKB-SubCell"/>
</dbReference>
<keyword evidence="7" id="KW-0269">Exonuclease</keyword>
<keyword evidence="4" id="KW-0255">Endonuclease</keyword>
<evidence type="ECO:0000256" key="13">
    <source>
        <dbReference type="SAM" id="MobiDB-lite"/>
    </source>
</evidence>
<evidence type="ECO:0000256" key="12">
    <source>
        <dbReference type="ARBA" id="ARBA00042677"/>
    </source>
</evidence>
<protein>
    <recommendedName>
        <fullName evidence="11">Protein artemis</fullName>
    </recommendedName>
    <alternativeName>
        <fullName evidence="12">DNA cross-link repair 1C protein</fullName>
    </alternativeName>
</protein>
<evidence type="ECO:0000256" key="5">
    <source>
        <dbReference type="ARBA" id="ARBA00022763"/>
    </source>
</evidence>
<feature type="compositionally biased region" description="Acidic residues" evidence="13">
    <location>
        <begin position="406"/>
        <end position="429"/>
    </location>
</feature>
<evidence type="ECO:0000259" key="14">
    <source>
        <dbReference type="Pfam" id="PF07522"/>
    </source>
</evidence>
<reference evidence="15" key="2">
    <citation type="submission" date="2020-02" db="EMBL/GenBank/DDBJ databases">
        <title>Esox lucius (northern pike) genome, fEsoLuc1, primary haplotype.</title>
        <authorList>
            <person name="Myers G."/>
            <person name="Karagic N."/>
            <person name="Meyer A."/>
            <person name="Pippel M."/>
            <person name="Reichard M."/>
            <person name="Winkler S."/>
            <person name="Tracey A."/>
            <person name="Sims Y."/>
            <person name="Howe K."/>
            <person name="Rhie A."/>
            <person name="Formenti G."/>
            <person name="Durbin R."/>
            <person name="Fedrigo O."/>
            <person name="Jarvis E.D."/>
        </authorList>
    </citation>
    <scope>NUCLEOTIDE SEQUENCE [LARGE SCALE GENOMIC DNA]</scope>
</reference>
<feature type="compositionally biased region" description="Polar residues" evidence="13">
    <location>
        <begin position="517"/>
        <end position="534"/>
    </location>
</feature>
<feature type="region of interest" description="Disordered" evidence="13">
    <location>
        <begin position="513"/>
        <end position="550"/>
    </location>
</feature>
<evidence type="ECO:0000256" key="2">
    <source>
        <dbReference type="ARBA" id="ARBA00010304"/>
    </source>
</evidence>
<dbReference type="PANTHER" id="PTHR23240:SF8">
    <property type="entry name" value="PROTEIN ARTEMIS"/>
    <property type="match status" value="1"/>
</dbReference>
<evidence type="ECO:0000256" key="6">
    <source>
        <dbReference type="ARBA" id="ARBA00022801"/>
    </source>
</evidence>
<dbReference type="GO" id="GO:0004519">
    <property type="term" value="F:endonuclease activity"/>
    <property type="evidence" value="ECO:0007669"/>
    <property type="project" value="UniProtKB-KW"/>
</dbReference>
<dbReference type="Proteomes" id="UP000265140">
    <property type="component" value="Chromosome 14"/>
</dbReference>
<keyword evidence="5" id="KW-0227">DNA damage</keyword>
<reference evidence="16" key="1">
    <citation type="journal article" date="2014" name="PLoS ONE">
        <title>The genome and linkage map of the northern pike (Esox lucius): conserved synteny revealed between the salmonid sister group and the Neoteleostei.</title>
        <authorList>
            <person name="Rondeau E.B."/>
            <person name="Minkley D.R."/>
            <person name="Leong J.S."/>
            <person name="Messmer A.M."/>
            <person name="Jantzen J.R."/>
            <person name="von Schalburg K.R."/>
            <person name="Lemon C."/>
            <person name="Bird N.H."/>
            <person name="Koop B.F."/>
        </authorList>
    </citation>
    <scope>NUCLEOTIDE SEQUENCE</scope>
</reference>
<dbReference type="InterPro" id="IPR036866">
    <property type="entry name" value="RibonucZ/Hydroxyglut_hydro"/>
</dbReference>
<dbReference type="GO" id="GO:0035312">
    <property type="term" value="F:5'-3' DNA exonuclease activity"/>
    <property type="evidence" value="ECO:0007669"/>
    <property type="project" value="TreeGrafter"/>
</dbReference>